<evidence type="ECO:0000313" key="4">
    <source>
        <dbReference type="Proteomes" id="UP000481360"/>
    </source>
</evidence>
<keyword evidence="2" id="KW-0732">Signal</keyword>
<feature type="compositionally biased region" description="Low complexity" evidence="1">
    <location>
        <begin position="31"/>
        <end position="45"/>
    </location>
</feature>
<dbReference type="RefSeq" id="WP_166049181.1">
    <property type="nucleotide sequence ID" value="NZ_JAAMPJ010000006.1"/>
</dbReference>
<dbReference type="Pfam" id="PF12079">
    <property type="entry name" value="DUF3558"/>
    <property type="match status" value="1"/>
</dbReference>
<comment type="caution">
    <text evidence="3">The sequence shown here is derived from an EMBL/GenBank/DDBJ whole genome shotgun (WGS) entry which is preliminary data.</text>
</comment>
<evidence type="ECO:0000256" key="2">
    <source>
        <dbReference type="SAM" id="SignalP"/>
    </source>
</evidence>
<feature type="region of interest" description="Disordered" evidence="1">
    <location>
        <begin position="20"/>
        <end position="50"/>
    </location>
</feature>
<feature type="chain" id="PRO_5039270369" evidence="2">
    <location>
        <begin position="23"/>
        <end position="197"/>
    </location>
</feature>
<sequence length="197" mass="19964">MLRLAVPFVLAAVLTGCSSQEAGTPSAGNQTGAAPTTGTSAGTAPVNRPKAVDLKTVDPCSLITSEARTALGLSSVQPGTPLPEYGEGSKRCNESYADHKYIANIHTLLNGGVDRLKQTTGEAKLTSVQIAGYPAYLTKTESPGTAGACEVYVDAHDGQLLLVTGIAGMGESTATVDGACERAKALAEAVGTVLATK</sequence>
<dbReference type="InterPro" id="IPR024520">
    <property type="entry name" value="DUF3558"/>
</dbReference>
<dbReference type="PROSITE" id="PS51257">
    <property type="entry name" value="PROKAR_LIPOPROTEIN"/>
    <property type="match status" value="1"/>
</dbReference>
<dbReference type="AlphaFoldDB" id="A0A7C9VRM1"/>
<accession>A0A7C9VRM1</accession>
<reference evidence="3 4" key="1">
    <citation type="submission" date="2020-03" db="EMBL/GenBank/DDBJ databases">
        <title>Isolation and identification of active actinomycetes.</title>
        <authorList>
            <person name="Sun X."/>
        </authorList>
    </citation>
    <scope>NUCLEOTIDE SEQUENCE [LARGE SCALE GENOMIC DNA]</scope>
    <source>
        <strain evidence="3 4">NEAU-D13</strain>
    </source>
</reference>
<feature type="signal peptide" evidence="2">
    <location>
        <begin position="1"/>
        <end position="22"/>
    </location>
</feature>
<name>A0A7C9VRM1_9PSEU</name>
<dbReference type="Proteomes" id="UP000481360">
    <property type="component" value="Unassembled WGS sequence"/>
</dbReference>
<protein>
    <submittedName>
        <fullName evidence="3">DUF3558 domain-containing protein</fullName>
    </submittedName>
</protein>
<evidence type="ECO:0000313" key="3">
    <source>
        <dbReference type="EMBL" id="NGY62113.1"/>
    </source>
</evidence>
<organism evidence="3 4">
    <name type="scientific">Lentzea alba</name>
    <dbReference type="NCBI Taxonomy" id="2714351"/>
    <lineage>
        <taxon>Bacteria</taxon>
        <taxon>Bacillati</taxon>
        <taxon>Actinomycetota</taxon>
        <taxon>Actinomycetes</taxon>
        <taxon>Pseudonocardiales</taxon>
        <taxon>Pseudonocardiaceae</taxon>
        <taxon>Lentzea</taxon>
    </lineage>
</organism>
<evidence type="ECO:0000256" key="1">
    <source>
        <dbReference type="SAM" id="MobiDB-lite"/>
    </source>
</evidence>
<proteinExistence type="predicted"/>
<dbReference type="EMBL" id="JAAMPJ010000006">
    <property type="protein sequence ID" value="NGY62113.1"/>
    <property type="molecule type" value="Genomic_DNA"/>
</dbReference>
<gene>
    <name evidence="3" type="ORF">G7043_24585</name>
</gene>
<keyword evidence="4" id="KW-1185">Reference proteome</keyword>
<feature type="compositionally biased region" description="Polar residues" evidence="1">
    <location>
        <begin position="20"/>
        <end position="30"/>
    </location>
</feature>